<dbReference type="InterPro" id="IPR004408">
    <property type="entry name" value="Biotin_CoA_COase_ligase"/>
</dbReference>
<accession>A0ABY0ILW8</accession>
<dbReference type="NCBIfam" id="TIGR00121">
    <property type="entry name" value="birA_ligase"/>
    <property type="match status" value="1"/>
</dbReference>
<evidence type="ECO:0000256" key="2">
    <source>
        <dbReference type="ARBA" id="ARBA00023267"/>
    </source>
</evidence>
<dbReference type="InterPro" id="IPR004143">
    <property type="entry name" value="BPL_LPL_catalytic"/>
</dbReference>
<dbReference type="PANTHER" id="PTHR12835">
    <property type="entry name" value="BIOTIN PROTEIN LIGASE"/>
    <property type="match status" value="1"/>
</dbReference>
<evidence type="ECO:0000259" key="6">
    <source>
        <dbReference type="Pfam" id="PF03099"/>
    </source>
</evidence>
<dbReference type="GO" id="GO:0004077">
    <property type="term" value="F:biotin--[biotin carboxyl-carrier protein] ligase activity"/>
    <property type="evidence" value="ECO:0007669"/>
    <property type="project" value="UniProtKB-EC"/>
</dbReference>
<comment type="catalytic activity">
    <reaction evidence="4">
        <text>biotin + L-lysyl-[protein] + ATP = N(6)-biotinyl-L-lysyl-[protein] + AMP + diphosphate + H(+)</text>
        <dbReference type="Rhea" id="RHEA:11756"/>
        <dbReference type="Rhea" id="RHEA-COMP:9752"/>
        <dbReference type="Rhea" id="RHEA-COMP:10505"/>
        <dbReference type="ChEBI" id="CHEBI:15378"/>
        <dbReference type="ChEBI" id="CHEBI:29969"/>
        <dbReference type="ChEBI" id="CHEBI:30616"/>
        <dbReference type="ChEBI" id="CHEBI:33019"/>
        <dbReference type="ChEBI" id="CHEBI:57586"/>
        <dbReference type="ChEBI" id="CHEBI:83144"/>
        <dbReference type="ChEBI" id="CHEBI:456215"/>
        <dbReference type="EC" id="6.3.4.15"/>
    </reaction>
</comment>
<evidence type="ECO:0000259" key="5">
    <source>
        <dbReference type="Pfam" id="PF02237"/>
    </source>
</evidence>
<evidence type="ECO:0000256" key="3">
    <source>
        <dbReference type="ARBA" id="ARBA00024227"/>
    </source>
</evidence>
<comment type="caution">
    <text evidence="7">The sequence shown here is derived from an EMBL/GenBank/DDBJ whole genome shotgun (WGS) entry which is preliminary data.</text>
</comment>
<gene>
    <name evidence="7" type="ORF">DAY19_03630</name>
</gene>
<dbReference type="Pfam" id="PF03099">
    <property type="entry name" value="BPL_LplA_LipB"/>
    <property type="match status" value="1"/>
</dbReference>
<dbReference type="InterPro" id="IPR003142">
    <property type="entry name" value="BPL_C"/>
</dbReference>
<protein>
    <recommendedName>
        <fullName evidence="3">biotin--[biotin carboxyl-carrier protein] ligase</fullName>
        <ecNumber evidence="3">6.3.4.15</ecNumber>
    </recommendedName>
</protein>
<dbReference type="EMBL" id="QDKL01000001">
    <property type="protein sequence ID" value="RZF22876.1"/>
    <property type="molecule type" value="Genomic_DNA"/>
</dbReference>
<dbReference type="EC" id="6.3.4.15" evidence="3"/>
<name>A0ABY0ILW8_9BACT</name>
<reference evidence="8" key="1">
    <citation type="journal article" date="2019" name="Int. J. Syst. Evol. Microbiol.">
        <title>Halobacteriovorax valvorus sp. nov., a novel prokaryotic predator isolated from coastal seawater of China.</title>
        <authorList>
            <person name="Chen M.-X."/>
        </authorList>
    </citation>
    <scope>NUCLEOTIDE SEQUENCE [LARGE SCALE GENOMIC DNA]</scope>
    <source>
        <strain evidence="8">BL9</strain>
    </source>
</reference>
<sequence>MRKPMKHLHFKELPSTQLKAIELIEEHNSILISAQKQTQGRGRRDNNWEDLENSLAFSFNISPTGKPTLLALEIAITLAKYFDEDNLSLKWPNDIYNEKGKKVIGILVNKEGDDYIIGIGINYGPVTKSTHNNYGQLKSGHLLNEEEYKTLPEQIYKYICENRLNDHDIISKWSRLSFHINQKCKVIDGDEIITGTFEGIGEYGEALIKNGDKIEKAYTGSLLLD</sequence>
<feature type="domain" description="Biotin protein ligase C-terminal" evidence="5">
    <location>
        <begin position="179"/>
        <end position="220"/>
    </location>
</feature>
<evidence type="ECO:0000313" key="8">
    <source>
        <dbReference type="Proteomes" id="UP000443582"/>
    </source>
</evidence>
<keyword evidence="8" id="KW-1185">Reference proteome</keyword>
<dbReference type="Pfam" id="PF02237">
    <property type="entry name" value="BPL_C"/>
    <property type="match status" value="1"/>
</dbReference>
<dbReference type="Gene3D" id="3.30.930.10">
    <property type="entry name" value="Bira Bifunctional Protein, Domain 2"/>
    <property type="match status" value="1"/>
</dbReference>
<proteinExistence type="predicted"/>
<keyword evidence="2" id="KW-0092">Biotin</keyword>
<organism evidence="7 8">
    <name type="scientific">Halobacteriovorax vibrionivorans</name>
    <dbReference type="NCBI Taxonomy" id="2152716"/>
    <lineage>
        <taxon>Bacteria</taxon>
        <taxon>Pseudomonadati</taxon>
        <taxon>Bdellovibrionota</taxon>
        <taxon>Bacteriovoracia</taxon>
        <taxon>Bacteriovoracales</taxon>
        <taxon>Halobacteriovoraceae</taxon>
        <taxon>Halobacteriovorax</taxon>
    </lineage>
</organism>
<feature type="domain" description="BPL/LPL catalytic" evidence="6">
    <location>
        <begin position="17"/>
        <end position="122"/>
    </location>
</feature>
<dbReference type="PANTHER" id="PTHR12835:SF5">
    <property type="entry name" value="BIOTIN--PROTEIN LIGASE"/>
    <property type="match status" value="1"/>
</dbReference>
<keyword evidence="1 7" id="KW-0436">Ligase</keyword>
<evidence type="ECO:0000256" key="1">
    <source>
        <dbReference type="ARBA" id="ARBA00022598"/>
    </source>
</evidence>
<evidence type="ECO:0000313" key="7">
    <source>
        <dbReference type="EMBL" id="RZF22876.1"/>
    </source>
</evidence>
<dbReference type="InterPro" id="IPR045864">
    <property type="entry name" value="aa-tRNA-synth_II/BPL/LPL"/>
</dbReference>
<dbReference type="Proteomes" id="UP000443582">
    <property type="component" value="Unassembled WGS sequence"/>
</dbReference>
<dbReference type="SUPFAM" id="SSF55681">
    <property type="entry name" value="Class II aaRS and biotin synthetases"/>
    <property type="match status" value="1"/>
</dbReference>
<evidence type="ECO:0000256" key="4">
    <source>
        <dbReference type="ARBA" id="ARBA00047846"/>
    </source>
</evidence>